<keyword evidence="2" id="KW-1185">Reference proteome</keyword>
<gene>
    <name evidence="1" type="ORF">IPOD504_LOCUS15826</name>
</gene>
<evidence type="ECO:0000313" key="1">
    <source>
        <dbReference type="EMBL" id="CAH2073867.1"/>
    </source>
</evidence>
<organism evidence="1 2">
    <name type="scientific">Iphiclides podalirius</name>
    <name type="common">scarce swallowtail</name>
    <dbReference type="NCBI Taxonomy" id="110791"/>
    <lineage>
        <taxon>Eukaryota</taxon>
        <taxon>Metazoa</taxon>
        <taxon>Ecdysozoa</taxon>
        <taxon>Arthropoda</taxon>
        <taxon>Hexapoda</taxon>
        <taxon>Insecta</taxon>
        <taxon>Pterygota</taxon>
        <taxon>Neoptera</taxon>
        <taxon>Endopterygota</taxon>
        <taxon>Lepidoptera</taxon>
        <taxon>Glossata</taxon>
        <taxon>Ditrysia</taxon>
        <taxon>Papilionoidea</taxon>
        <taxon>Papilionidae</taxon>
        <taxon>Papilioninae</taxon>
        <taxon>Iphiclides</taxon>
    </lineage>
</organism>
<proteinExistence type="predicted"/>
<protein>
    <submittedName>
        <fullName evidence="1">Uncharacterized protein</fullName>
    </submittedName>
</protein>
<dbReference type="Proteomes" id="UP000837857">
    <property type="component" value="Chromosome 7"/>
</dbReference>
<dbReference type="EMBL" id="OW152819">
    <property type="protein sequence ID" value="CAH2073867.1"/>
    <property type="molecule type" value="Genomic_DNA"/>
</dbReference>
<accession>A0ABN8J4N6</accession>
<name>A0ABN8J4N6_9NEOP</name>
<sequence length="109" mass="12212">MSTQCAVSAHTGVARRDVVMLCDAGCVNFYSHFLAVLLRNGARAHWFSCGTRRLFLRARPRRGTRRKHVTGRRGGSECRWRGEHEVRALVSRGCMNSNEVRPPTAAVAM</sequence>
<evidence type="ECO:0000313" key="2">
    <source>
        <dbReference type="Proteomes" id="UP000837857"/>
    </source>
</evidence>
<feature type="non-terminal residue" evidence="1">
    <location>
        <position position="109"/>
    </location>
</feature>
<reference evidence="1" key="1">
    <citation type="submission" date="2022-03" db="EMBL/GenBank/DDBJ databases">
        <authorList>
            <person name="Martin H S."/>
        </authorList>
    </citation>
    <scope>NUCLEOTIDE SEQUENCE</scope>
</reference>